<keyword evidence="4" id="KW-0804">Transcription</keyword>
<organism evidence="6 7">
    <name type="scientific">Herpetosiphon aurantiacus (strain ATCC 23779 / DSM 785 / 114-95)</name>
    <dbReference type="NCBI Taxonomy" id="316274"/>
    <lineage>
        <taxon>Bacteria</taxon>
        <taxon>Bacillati</taxon>
        <taxon>Chloroflexota</taxon>
        <taxon>Chloroflexia</taxon>
        <taxon>Herpetosiphonales</taxon>
        <taxon>Herpetosiphonaceae</taxon>
        <taxon>Herpetosiphon</taxon>
    </lineage>
</organism>
<name>A9B6P9_HERA2</name>
<evidence type="ECO:0000256" key="2">
    <source>
        <dbReference type="ARBA" id="ARBA00023015"/>
    </source>
</evidence>
<dbReference type="InterPro" id="IPR047057">
    <property type="entry name" value="MerR_fam"/>
</dbReference>
<evidence type="ECO:0000256" key="1">
    <source>
        <dbReference type="ARBA" id="ARBA00022491"/>
    </source>
</evidence>
<protein>
    <submittedName>
        <fullName evidence="6">Transcriptional regulator, MerR family</fullName>
    </submittedName>
</protein>
<dbReference type="GO" id="GO:0003677">
    <property type="term" value="F:DNA binding"/>
    <property type="evidence" value="ECO:0007669"/>
    <property type="project" value="UniProtKB-KW"/>
</dbReference>
<keyword evidence="2" id="KW-0805">Transcription regulation</keyword>
<dbReference type="CDD" id="cd04772">
    <property type="entry name" value="HTH_TioE_rpt1"/>
    <property type="match status" value="1"/>
</dbReference>
<evidence type="ECO:0000259" key="5">
    <source>
        <dbReference type="PROSITE" id="PS50937"/>
    </source>
</evidence>
<dbReference type="Pfam" id="PF13411">
    <property type="entry name" value="MerR_1"/>
    <property type="match status" value="1"/>
</dbReference>
<proteinExistence type="predicted"/>
<dbReference type="SUPFAM" id="SSF46955">
    <property type="entry name" value="Putative DNA-binding domain"/>
    <property type="match status" value="2"/>
</dbReference>
<dbReference type="Gene3D" id="1.10.1660.10">
    <property type="match status" value="2"/>
</dbReference>
<feature type="domain" description="HTH merR-type" evidence="5">
    <location>
        <begin position="6"/>
        <end position="54"/>
    </location>
</feature>
<dbReference type="SMART" id="SM00422">
    <property type="entry name" value="HTH_MERR"/>
    <property type="match status" value="2"/>
</dbReference>
<evidence type="ECO:0000313" key="7">
    <source>
        <dbReference type="Proteomes" id="UP000000787"/>
    </source>
</evidence>
<evidence type="ECO:0000256" key="4">
    <source>
        <dbReference type="ARBA" id="ARBA00023163"/>
    </source>
</evidence>
<dbReference type="GO" id="GO:0003700">
    <property type="term" value="F:DNA-binding transcription factor activity"/>
    <property type="evidence" value="ECO:0007669"/>
    <property type="project" value="InterPro"/>
</dbReference>
<dbReference type="PROSITE" id="PS50937">
    <property type="entry name" value="HTH_MERR_2"/>
    <property type="match status" value="2"/>
</dbReference>
<dbReference type="HOGENOM" id="CLU_080407_0_0_0"/>
<dbReference type="PANTHER" id="PTHR30204">
    <property type="entry name" value="REDOX-CYCLING DRUG-SENSING TRANSCRIPTIONAL ACTIVATOR SOXR"/>
    <property type="match status" value="1"/>
</dbReference>
<dbReference type="STRING" id="316274.Haur_1715"/>
<gene>
    <name evidence="6" type="ordered locus">Haur_1715</name>
</gene>
<evidence type="ECO:0000313" key="6">
    <source>
        <dbReference type="EMBL" id="ABX04358.1"/>
    </source>
</evidence>
<dbReference type="CDD" id="cd04773">
    <property type="entry name" value="HTH_TioE_rpt2"/>
    <property type="match status" value="1"/>
</dbReference>
<sequence length="244" mass="27927">MNVGRYFRTVDLAKAINVSVQQVRNYQAEGFLPNVERGSNGYRQYTQQHIDAIKTAHQLIKGYGWRNAQQIMAALHQANHQTAFNLINQHHAKLDSIRQQLDQTLTLLKAVADQLPPSPRHSQRILVGEAAKAVGVPISALRFWEQQGLLQPIRQASNNYRYYDERQLRRLRIIVLLRQANADFSSIRTTLETLDQQQPQRAVAAIEQRRVALAQQSWECLQATTALVSYIQTYVPLQPIPIIE</sequence>
<dbReference type="AlphaFoldDB" id="A9B6P9"/>
<dbReference type="EMBL" id="CP000875">
    <property type="protein sequence ID" value="ABX04358.1"/>
    <property type="molecule type" value="Genomic_DNA"/>
</dbReference>
<keyword evidence="1" id="KW-0678">Repressor</keyword>
<accession>A9B6P9</accession>
<dbReference type="BioCyc" id="HAUR316274:GHYA-1742-MONOMER"/>
<dbReference type="KEGG" id="hau:Haur_1715"/>
<dbReference type="PANTHER" id="PTHR30204:SF69">
    <property type="entry name" value="MERR-FAMILY TRANSCRIPTIONAL REGULATOR"/>
    <property type="match status" value="1"/>
</dbReference>
<dbReference type="InterPro" id="IPR009061">
    <property type="entry name" value="DNA-bd_dom_put_sf"/>
</dbReference>
<dbReference type="InParanoid" id="A9B6P9"/>
<dbReference type="PRINTS" id="PR00040">
    <property type="entry name" value="HTHMERR"/>
</dbReference>
<evidence type="ECO:0000256" key="3">
    <source>
        <dbReference type="ARBA" id="ARBA00023125"/>
    </source>
</evidence>
<dbReference type="InterPro" id="IPR000551">
    <property type="entry name" value="MerR-type_HTH_dom"/>
</dbReference>
<keyword evidence="7" id="KW-1185">Reference proteome</keyword>
<dbReference type="eggNOG" id="COG0789">
    <property type="taxonomic scope" value="Bacteria"/>
</dbReference>
<keyword evidence="3" id="KW-0238">DNA-binding</keyword>
<dbReference type="Proteomes" id="UP000000787">
    <property type="component" value="Chromosome"/>
</dbReference>
<feature type="domain" description="HTH merR-type" evidence="5">
    <location>
        <begin position="124"/>
        <end position="193"/>
    </location>
</feature>
<reference evidence="6 7" key="1">
    <citation type="journal article" date="2011" name="Stand. Genomic Sci.">
        <title>Complete genome sequence of the filamentous gliding predatory bacterium Herpetosiphon aurantiacus type strain (114-95(T)).</title>
        <authorList>
            <person name="Kiss H."/>
            <person name="Nett M."/>
            <person name="Domin N."/>
            <person name="Martin K."/>
            <person name="Maresca J.A."/>
            <person name="Copeland A."/>
            <person name="Lapidus A."/>
            <person name="Lucas S."/>
            <person name="Berry K.W."/>
            <person name="Glavina Del Rio T."/>
            <person name="Dalin E."/>
            <person name="Tice H."/>
            <person name="Pitluck S."/>
            <person name="Richardson P."/>
            <person name="Bruce D."/>
            <person name="Goodwin L."/>
            <person name="Han C."/>
            <person name="Detter J.C."/>
            <person name="Schmutz J."/>
            <person name="Brettin T."/>
            <person name="Land M."/>
            <person name="Hauser L."/>
            <person name="Kyrpides N.C."/>
            <person name="Ivanova N."/>
            <person name="Goker M."/>
            <person name="Woyke T."/>
            <person name="Klenk H.P."/>
            <person name="Bryant D.A."/>
        </authorList>
    </citation>
    <scope>NUCLEOTIDE SEQUENCE [LARGE SCALE GENOMIC DNA]</scope>
    <source>
        <strain evidence="7">ATCC 23779 / DSM 785 / 114-95</strain>
    </source>
</reference>
<dbReference type="Pfam" id="PF00376">
    <property type="entry name" value="MerR"/>
    <property type="match status" value="1"/>
</dbReference>